<proteinExistence type="predicted"/>
<organism evidence="2">
    <name type="scientific">Magallana gigas</name>
    <name type="common">Pacific oyster</name>
    <name type="synonym">Crassostrea gigas</name>
    <dbReference type="NCBI Taxonomy" id="29159"/>
    <lineage>
        <taxon>Eukaryota</taxon>
        <taxon>Metazoa</taxon>
        <taxon>Spiralia</taxon>
        <taxon>Lophotrochozoa</taxon>
        <taxon>Mollusca</taxon>
        <taxon>Bivalvia</taxon>
        <taxon>Autobranchia</taxon>
        <taxon>Pteriomorphia</taxon>
        <taxon>Ostreida</taxon>
        <taxon>Ostreoidea</taxon>
        <taxon>Ostreidae</taxon>
        <taxon>Magallana</taxon>
    </lineage>
</organism>
<evidence type="ECO:0000259" key="1">
    <source>
        <dbReference type="Pfam" id="PF21044"/>
    </source>
</evidence>
<dbReference type="HOGENOM" id="CLU_014754_0_0_1"/>
<dbReference type="PANTHER" id="PTHR23161:SF2">
    <property type="entry name" value="PROTEIN CIP2A"/>
    <property type="match status" value="1"/>
</dbReference>
<evidence type="ECO:0000313" key="2">
    <source>
        <dbReference type="EMBL" id="EKC19873.1"/>
    </source>
</evidence>
<name>K1PE63_MAGGI</name>
<dbReference type="EMBL" id="JH818608">
    <property type="protein sequence ID" value="EKC19873.1"/>
    <property type="molecule type" value="Genomic_DNA"/>
</dbReference>
<gene>
    <name evidence="2" type="ORF">CGI_10007372</name>
</gene>
<dbReference type="InterPro" id="IPR048701">
    <property type="entry name" value="CIP2A_N"/>
</dbReference>
<dbReference type="InterPro" id="IPR042510">
    <property type="entry name" value="CIP2A"/>
</dbReference>
<sequence length="527" mass="59595">MLIGPVNQVKEPLLATVHWAQQSPDTHDEAPLYALDFLTEIYEELIYSNTRVKYSAHADLILPVLLSSLSSEIDIDTDLCVPRKHCKKKVKSLQLLSVLSGEDDIRKKMVAMLSPSVYTQLLDFQLINNRVTLHVSKVSLGGEDWSEEGVHIVIFCMELMSKLRKYMPNLDGLFCSLLQDNKLVPFLSAGLTSADRTVVQTALQLFTFGTSLDAFPTVLIGDSMASCNARKREMTENVGSTPLTLGSTFKSMQPPVSLSHNHNGDFSRSSNSDQDASVQSIIEKMQTGLEVKDINRSEIIDIYEHKIQAFQTKENHLQDLLDAKTLALSQADRLIAQYRLEHISEEHQHLSAAYSDITDRYESSQKTLLSLKQELKTLTEMHEILQKHNESLKQQHDLASEQLSKLQEERKQLSKQLKEKETKLHELTKTHSKLESKYEKAEKERAELETGLDKMRDTLNKTEQTRKQFQQQVSSLELVCKQHEADLLSKDEQIKELSTQLEKHTQIAALIHSLSSGKSESGASVAK</sequence>
<protein>
    <submittedName>
        <fullName evidence="2">CIP2A-like protein</fullName>
    </submittedName>
</protein>
<feature type="domain" description="CIP2A N-terminal" evidence="1">
    <location>
        <begin position="7"/>
        <end position="236"/>
    </location>
</feature>
<dbReference type="InParanoid" id="K1PE63"/>
<accession>K1PE63</accession>
<dbReference type="PANTHER" id="PTHR23161">
    <property type="entry name" value="PROTEIN CIP2A"/>
    <property type="match status" value="1"/>
</dbReference>
<reference evidence="2" key="1">
    <citation type="journal article" date="2012" name="Nature">
        <title>The oyster genome reveals stress adaptation and complexity of shell formation.</title>
        <authorList>
            <person name="Zhang G."/>
            <person name="Fang X."/>
            <person name="Guo X."/>
            <person name="Li L."/>
            <person name="Luo R."/>
            <person name="Xu F."/>
            <person name="Yang P."/>
            <person name="Zhang L."/>
            <person name="Wang X."/>
            <person name="Qi H."/>
            <person name="Xiong Z."/>
            <person name="Que H."/>
            <person name="Xie Y."/>
            <person name="Holland P.W."/>
            <person name="Paps J."/>
            <person name="Zhu Y."/>
            <person name="Wu F."/>
            <person name="Chen Y."/>
            <person name="Wang J."/>
            <person name="Peng C."/>
            <person name="Meng J."/>
            <person name="Yang L."/>
            <person name="Liu J."/>
            <person name="Wen B."/>
            <person name="Zhang N."/>
            <person name="Huang Z."/>
            <person name="Zhu Q."/>
            <person name="Feng Y."/>
            <person name="Mount A."/>
            <person name="Hedgecock D."/>
            <person name="Xu Z."/>
            <person name="Liu Y."/>
            <person name="Domazet-Loso T."/>
            <person name="Du Y."/>
            <person name="Sun X."/>
            <person name="Zhang S."/>
            <person name="Liu B."/>
            <person name="Cheng P."/>
            <person name="Jiang X."/>
            <person name="Li J."/>
            <person name="Fan D."/>
            <person name="Wang W."/>
            <person name="Fu W."/>
            <person name="Wang T."/>
            <person name="Wang B."/>
            <person name="Zhang J."/>
            <person name="Peng Z."/>
            <person name="Li Y."/>
            <person name="Li N."/>
            <person name="Wang J."/>
            <person name="Chen M."/>
            <person name="He Y."/>
            <person name="Tan F."/>
            <person name="Song X."/>
            <person name="Zheng Q."/>
            <person name="Huang R."/>
            <person name="Yang H."/>
            <person name="Du X."/>
            <person name="Chen L."/>
            <person name="Yang M."/>
            <person name="Gaffney P.M."/>
            <person name="Wang S."/>
            <person name="Luo L."/>
            <person name="She Z."/>
            <person name="Ming Y."/>
            <person name="Huang W."/>
            <person name="Zhang S."/>
            <person name="Huang B."/>
            <person name="Zhang Y."/>
            <person name="Qu T."/>
            <person name="Ni P."/>
            <person name="Miao G."/>
            <person name="Wang J."/>
            <person name="Wang Q."/>
            <person name="Steinberg C.E."/>
            <person name="Wang H."/>
            <person name="Li N."/>
            <person name="Qian L."/>
            <person name="Zhang G."/>
            <person name="Li Y."/>
            <person name="Yang H."/>
            <person name="Liu X."/>
            <person name="Wang J."/>
            <person name="Yin Y."/>
            <person name="Wang J."/>
        </authorList>
    </citation>
    <scope>NUCLEOTIDE SEQUENCE [LARGE SCALE GENOMIC DNA]</scope>
    <source>
        <strain evidence="2">05x7-T-G4-1.051#20</strain>
    </source>
</reference>
<dbReference type="AlphaFoldDB" id="K1PE63"/>
<dbReference type="Pfam" id="PF21044">
    <property type="entry name" value="CIP2A_N"/>
    <property type="match status" value="1"/>
</dbReference>